<accession>A0ACC2JZV7</accession>
<dbReference type="EMBL" id="JAPUUL010000048">
    <property type="protein sequence ID" value="KAJ8133071.1"/>
    <property type="molecule type" value="Genomic_DNA"/>
</dbReference>
<evidence type="ECO:0000313" key="1">
    <source>
        <dbReference type="EMBL" id="KAJ8133071.1"/>
    </source>
</evidence>
<organism evidence="1 2">
    <name type="scientific">Lasiodiplodia mahajangana</name>
    <dbReference type="NCBI Taxonomy" id="1108764"/>
    <lineage>
        <taxon>Eukaryota</taxon>
        <taxon>Fungi</taxon>
        <taxon>Dikarya</taxon>
        <taxon>Ascomycota</taxon>
        <taxon>Pezizomycotina</taxon>
        <taxon>Dothideomycetes</taxon>
        <taxon>Dothideomycetes incertae sedis</taxon>
        <taxon>Botryosphaeriales</taxon>
        <taxon>Botryosphaeriaceae</taxon>
        <taxon>Lasiodiplodia</taxon>
    </lineage>
</organism>
<protein>
    <submittedName>
        <fullName evidence="1">Uncharacterized protein</fullName>
    </submittedName>
</protein>
<comment type="caution">
    <text evidence="1">The sequence shown here is derived from an EMBL/GenBank/DDBJ whole genome shotgun (WGS) entry which is preliminary data.</text>
</comment>
<name>A0ACC2JZV7_9PEZI</name>
<gene>
    <name evidence="1" type="ORF">O1611_g552</name>
</gene>
<keyword evidence="2" id="KW-1185">Reference proteome</keyword>
<sequence>MAIPQSAPAQQPSGEDPNFKAISAPWEKFQKNKTDMIIKKFKSNVEDLYDAILKEWKKANEPSIERAIKDAFLDKLENFLMNEKSDDGIDDCVLWVILCTAAENDEQNESTEADIIKTILRRRPYLAFENVSTAPMTASCKFQDIHPKCTGLKRNMRSPFRDAAKANNTLALPHFMDGIQSYCNDVVRERKNFRPYPAWLKLDPSSMTSEELYLQIVRGALPRGEPTALALAAGADGNGEALEHLLKRVPDIVDANDNTFKSVVEKGKANIVEKFLRHSNAHGLFARSEHIIEAIHLVSQGGEPKSRLDIVLSLIRVAKEKAPDYFDVDVAGAIIRDELSEAWEALVSGVPNIPCFVLHQAVQHGRLNLVEQLLTKHPHFVSKRHDLLAPDMPGNATGYYPLWYNNMHWHNRKWEVRAEQLDDVRVKIRSEVITHTVRQARRMKSLSDILAESGARELCFDLSHINFKLDRVSEFAQSLINHREGEELFQYEETLKYADFPVLDINPDDRDEVQLNRFLPVERREIFQILDWLRDKKKVKRILSLKVPDRLINPHNEVEIATKVDLFKVEVLDWRLLDMSISIFSHEVKNRLTELSLYASGKRSETGDAKSCSEVTKHIRREFKNKADTRGFTKLDSSNISIESQFWNPVHRMENLDEMYAYTRAKKANENTQNVDDNAQEMAPFRATKIAIIDNGILGISRSIGRLPEDRYLSHGVDTTSSDSRAGSTAMTAAELQDYFLANKSVASRIKGGRTFVDESYKLSPWFFASNPHGTQMANLICAIDPLCELYVAKVHDGQYGMTAGRVARAIEWAVAQDVDVISMSFTIISKEENAELKKALNLAGNRGIAILCSVHDEGTKVDDAWPAGHQGDHMIVVAACDEYGRILREMNETKYNFMLNGKNVAAGVIPFLEPNERITGSSVATALAAGLSSLILACDRLVDPKENVHKANNRGRAPSIKLRLKAMQATDNSKYVVLDKFAGIDQITQLSRVDIIEAVLKSWHNMWQWS</sequence>
<proteinExistence type="predicted"/>
<evidence type="ECO:0000313" key="2">
    <source>
        <dbReference type="Proteomes" id="UP001153332"/>
    </source>
</evidence>
<reference evidence="1" key="1">
    <citation type="submission" date="2022-12" db="EMBL/GenBank/DDBJ databases">
        <title>Genome Sequence of Lasiodiplodia mahajangana.</title>
        <authorList>
            <person name="Buettner E."/>
        </authorList>
    </citation>
    <scope>NUCLEOTIDE SEQUENCE</scope>
    <source>
        <strain evidence="1">VT137</strain>
    </source>
</reference>
<dbReference type="Proteomes" id="UP001153332">
    <property type="component" value="Unassembled WGS sequence"/>
</dbReference>